<dbReference type="PANTHER" id="PTHR10937">
    <property type="entry name" value="GLUCOSAMINE--FRUCTOSE-6-PHOSPHATE AMINOTRANSFERASE, ISOMERIZING"/>
    <property type="match status" value="1"/>
</dbReference>
<dbReference type="PANTHER" id="PTHR10937:SF0">
    <property type="entry name" value="GLUTAMINE--FRUCTOSE-6-PHOSPHATE TRANSAMINASE (ISOMERIZING)"/>
    <property type="match status" value="1"/>
</dbReference>
<feature type="domain" description="Glutamine amidotransferase type-2" evidence="7">
    <location>
        <begin position="2"/>
        <end position="435"/>
    </location>
</feature>
<evidence type="ECO:0000313" key="9">
    <source>
        <dbReference type="EMBL" id="CAB5032428.1"/>
    </source>
</evidence>
<proteinExistence type="predicted"/>
<name>A0A6J7RVE9_9ZZZZ</name>
<feature type="domain" description="SIS" evidence="8">
    <location>
        <begin position="518"/>
        <end position="663"/>
    </location>
</feature>
<dbReference type="InterPro" id="IPR001347">
    <property type="entry name" value="SIS_dom"/>
</dbReference>
<dbReference type="GO" id="GO:0006487">
    <property type="term" value="P:protein N-linked glycosylation"/>
    <property type="evidence" value="ECO:0007669"/>
    <property type="project" value="TreeGrafter"/>
</dbReference>
<evidence type="ECO:0000256" key="4">
    <source>
        <dbReference type="ARBA" id="ARBA00022679"/>
    </source>
</evidence>
<keyword evidence="3" id="KW-0032">Aminotransferase</keyword>
<keyword evidence="4" id="KW-0808">Transferase</keyword>
<evidence type="ECO:0000256" key="6">
    <source>
        <dbReference type="ARBA" id="ARBA00022962"/>
    </source>
</evidence>
<evidence type="ECO:0000256" key="3">
    <source>
        <dbReference type="ARBA" id="ARBA00022576"/>
    </source>
</evidence>
<dbReference type="InterPro" id="IPR029055">
    <property type="entry name" value="Ntn_hydrolases_N"/>
</dbReference>
<dbReference type="AlphaFoldDB" id="A0A6J7RVE9"/>
<evidence type="ECO:0000256" key="1">
    <source>
        <dbReference type="ARBA" id="ARBA00001031"/>
    </source>
</evidence>
<dbReference type="GO" id="GO:0004360">
    <property type="term" value="F:glutamine-fructose-6-phosphate transaminase (isomerizing) activity"/>
    <property type="evidence" value="ECO:0007669"/>
    <property type="project" value="UniProtKB-EC"/>
</dbReference>
<evidence type="ECO:0000256" key="2">
    <source>
        <dbReference type="ARBA" id="ARBA00012916"/>
    </source>
</evidence>
<dbReference type="PROSITE" id="PS51464">
    <property type="entry name" value="SIS"/>
    <property type="match status" value="1"/>
</dbReference>
<dbReference type="Gene3D" id="3.40.50.10490">
    <property type="entry name" value="Glucose-6-phosphate isomerase like protein, domain 1"/>
    <property type="match status" value="2"/>
</dbReference>
<dbReference type="Gene3D" id="3.60.20.10">
    <property type="entry name" value="Glutamine Phosphoribosylpyrophosphate, subunit 1, domain 1"/>
    <property type="match status" value="1"/>
</dbReference>
<dbReference type="CDD" id="cd05008">
    <property type="entry name" value="SIS_GlmS_GlmD_1"/>
    <property type="match status" value="1"/>
</dbReference>
<evidence type="ECO:0000256" key="5">
    <source>
        <dbReference type="ARBA" id="ARBA00022737"/>
    </source>
</evidence>
<dbReference type="Pfam" id="PF01380">
    <property type="entry name" value="SIS"/>
    <property type="match status" value="1"/>
</dbReference>
<dbReference type="InterPro" id="IPR046348">
    <property type="entry name" value="SIS_dom_sf"/>
</dbReference>
<keyword evidence="5" id="KW-0677">Repeat</keyword>
<dbReference type="GO" id="GO:0097367">
    <property type="term" value="F:carbohydrate derivative binding"/>
    <property type="evidence" value="ECO:0007669"/>
    <property type="project" value="InterPro"/>
</dbReference>
<dbReference type="Pfam" id="PF13522">
    <property type="entry name" value="GATase_6"/>
    <property type="match status" value="1"/>
</dbReference>
<dbReference type="GO" id="GO:0006002">
    <property type="term" value="P:fructose 6-phosphate metabolic process"/>
    <property type="evidence" value="ECO:0007669"/>
    <property type="project" value="TreeGrafter"/>
</dbReference>
<accession>A0A6J7RVE9</accession>
<dbReference type="InterPro" id="IPR035466">
    <property type="entry name" value="GlmS/AgaS_SIS"/>
</dbReference>
<dbReference type="GO" id="GO:0006047">
    <property type="term" value="P:UDP-N-acetylglucosamine metabolic process"/>
    <property type="evidence" value="ECO:0007669"/>
    <property type="project" value="TreeGrafter"/>
</dbReference>
<evidence type="ECO:0000259" key="7">
    <source>
        <dbReference type="PROSITE" id="PS51278"/>
    </source>
</evidence>
<dbReference type="EC" id="2.6.1.16" evidence="2"/>
<dbReference type="SUPFAM" id="SSF53697">
    <property type="entry name" value="SIS domain"/>
    <property type="match status" value="1"/>
</dbReference>
<dbReference type="PROSITE" id="PS51278">
    <property type="entry name" value="GATASE_TYPE_2"/>
    <property type="match status" value="1"/>
</dbReference>
<dbReference type="SUPFAM" id="SSF56235">
    <property type="entry name" value="N-terminal nucleophile aminohydrolases (Ntn hydrolases)"/>
    <property type="match status" value="1"/>
</dbReference>
<dbReference type="EMBL" id="CAFBPQ010000076">
    <property type="protein sequence ID" value="CAB5032428.1"/>
    <property type="molecule type" value="Genomic_DNA"/>
</dbReference>
<keyword evidence="6" id="KW-0315">Glutamine amidotransferase</keyword>
<protein>
    <recommendedName>
        <fullName evidence="2">glutamine--fructose-6-phosphate transaminase (isomerizing)</fullName>
        <ecNumber evidence="2">2.6.1.16</ecNumber>
    </recommendedName>
</protein>
<evidence type="ECO:0000259" key="8">
    <source>
        <dbReference type="PROSITE" id="PS51464"/>
    </source>
</evidence>
<dbReference type="InterPro" id="IPR017932">
    <property type="entry name" value="GATase_2_dom"/>
</dbReference>
<gene>
    <name evidence="9" type="ORF">UFOPK4121_01530</name>
</gene>
<comment type="catalytic activity">
    <reaction evidence="1">
        <text>D-fructose 6-phosphate + L-glutamine = D-glucosamine 6-phosphate + L-glutamate</text>
        <dbReference type="Rhea" id="RHEA:13237"/>
        <dbReference type="ChEBI" id="CHEBI:29985"/>
        <dbReference type="ChEBI" id="CHEBI:58359"/>
        <dbReference type="ChEBI" id="CHEBI:58725"/>
        <dbReference type="ChEBI" id="CHEBI:61527"/>
        <dbReference type="EC" id="2.6.1.16"/>
    </reaction>
</comment>
<organism evidence="9">
    <name type="scientific">freshwater metagenome</name>
    <dbReference type="NCBI Taxonomy" id="449393"/>
    <lineage>
        <taxon>unclassified sequences</taxon>
        <taxon>metagenomes</taxon>
        <taxon>ecological metagenomes</taxon>
    </lineage>
</organism>
<sequence length="1143" mass="122067">MCGIVGVVRRRSTRSSPDLRALVKTLEAVAGRAQSWAGDAEVLVDIATAIVDLDAQLRGIPGIRSLIDDDQSRAELSHTAQKLSSDLDGIERSLDAGTIVVASSDLEVVNSALVQAKDGAWAIHADRVRTAEAVAGLARGAGKNEIGEAALEAYASIQIALAGIDRLEVRGRDSAGLHVLIRNSGLSDKDRVDIEKSDRSDIRFGNRTIRFSGDAVGFVYKFAAEIGDLGDNTCRLRHDIENDAILRQALSSDSAEAIILGHTRWASVGIISEFNTHPLDSLEITQPSKKEKPAPYVVAALNGDVDNFVELSSEKNFAFSPEITTDAKAIPVLVARNEIKGDNPQESFRAAVNTLEGSVAIGAALATAPEQLFLALRGSGQALYVGLAEDAFIIASEPYGIVEETSDYLRLDGESVSDSSRANATRGQIVVLDADQAGEISGINRYSYDGSELLLEPQEIERAEITTRDINRGAAPHFLLKEITESPASLRKTLRGRIVENAGLLEVALGDDAMPEKVRKRLASGSIRKVVVIGQGTAAVAGRAVAATLLDANTELVVSSTLATELSGFSVRDDMSDTLVVAISQSGTTTDTNRTVDVVRDRGAAVISIVNRRKSDLVEKSDGVLYTSDGRDVEMSVASTKAFYAQVAAGVLLALAIADSAGRLDPTRVNQWLTGLRALPLAMEKVLESRAAIAAVAQRHAPRLRYWAVVGNGVNKTAANEIRIKLSELCYKAIAVDVTEDKKHIDLSSEPLIVVCAAGLGGSIADDVSKEVAIYRAHRAAPIVITDTPERYSAALETLVVPSVMPELDFVLAAVAGHLFSYEAALAIDYSAFPLRQIRSVIEAATAFAPESLLERVMADIDVPATQFLDGLRAGNYDGTLTASSATLLASLLRYAMGSASLDDYELEHGALGVPSAVVVDLTAALTTAIEELTRPVDAIKHQAKTVTVGISRSDETLLRAEIVRQVIAAGTPRDSLTYRSLRTLVDLDPAVVSVVGYTRYRVEGDAATDNAKIFVVDKGGVAADLVSRAESDSRLRGTKHRVAEQREVTVVRGRTDGRTLIVIPEVKHGQCVGLTLLHVEFAPSLSSESMRAVLQGYQGRYGALRDAVTETEDSFDDTLLSQVAPIELLTDPVLVLADRWRA</sequence>
<reference evidence="9" key="1">
    <citation type="submission" date="2020-05" db="EMBL/GenBank/DDBJ databases">
        <authorList>
            <person name="Chiriac C."/>
            <person name="Salcher M."/>
            <person name="Ghai R."/>
            <person name="Kavagutti S V."/>
        </authorList>
    </citation>
    <scope>NUCLEOTIDE SEQUENCE</scope>
</reference>